<dbReference type="GO" id="GO:0005634">
    <property type="term" value="C:nucleus"/>
    <property type="evidence" value="ECO:0007669"/>
    <property type="project" value="UniProtKB-SubCell"/>
</dbReference>
<evidence type="ECO:0000256" key="9">
    <source>
        <dbReference type="ARBA" id="ARBA00023163"/>
    </source>
</evidence>
<dbReference type="FunFam" id="3.30.160.60:FF:000620">
    <property type="entry name" value="Zinc finger protein 263"/>
    <property type="match status" value="1"/>
</dbReference>
<feature type="domain" description="C2H2-type" evidence="13">
    <location>
        <begin position="927"/>
        <end position="954"/>
    </location>
</feature>
<evidence type="ECO:0000256" key="4">
    <source>
        <dbReference type="ARBA" id="ARBA00022737"/>
    </source>
</evidence>
<feature type="region of interest" description="Disordered" evidence="12">
    <location>
        <begin position="218"/>
        <end position="240"/>
    </location>
</feature>
<feature type="domain" description="C2H2-type" evidence="13">
    <location>
        <begin position="1177"/>
        <end position="1205"/>
    </location>
</feature>
<feature type="domain" description="C2H2-type" evidence="13">
    <location>
        <begin position="83"/>
        <end position="112"/>
    </location>
</feature>
<dbReference type="SUPFAM" id="SSF57667">
    <property type="entry name" value="beta-beta-alpha zinc fingers"/>
    <property type="match status" value="6"/>
</dbReference>
<accession>A0A7R9F1F6</accession>
<dbReference type="PANTHER" id="PTHR24393:SF34">
    <property type="entry name" value="PR_SET DOMAIN 13"/>
    <property type="match status" value="1"/>
</dbReference>
<feature type="domain" description="C2H2-type" evidence="13">
    <location>
        <begin position="1149"/>
        <end position="1176"/>
    </location>
</feature>
<dbReference type="InterPro" id="IPR036236">
    <property type="entry name" value="Znf_C2H2_sf"/>
</dbReference>
<sequence length="1229" mass="141533">MSSVGESSGLVRDPGEAVKLDFACVKCNKVFKTKHNLKLHIAIHEDPDKREVLTCPYDNCPRFYFHKRNLTHHIRSSHLGKLQECKHPGCGRKLCTKQKLQDHMKLHNPYGPLPRRRNQQTKERKKRSDAGKHKRSAAVKLSGLVVPYEVEKQLLHGEDLNNTVMSDAIKISSLKKQEVPDSLSSLQKSDHLLKKRKCPFETDSIVCKKGRLVNSKKAPYENTHANLSSEKDKTHEESDGNIKIGEESDEYTEINESEKDIDIRQESDMNAKIRKDLESDIEIIQSERNTDLHQGSDMHAKIIIESEQAIEIKESERDIDLIQEAQEYLEIDKSEKGFNTNQESDGNSEMSEESEEDNDTNESERDSDESDEYIDVVGVDEEMVIKVNNTDKEHKAKENSDEDSEIDIESKENSEINTDSEENSEINIDSEEDSELGEDSEENKMAEEFITFNEINKTEYNIKTGNTHKYNLIDDKMIEDNKEHGMEIDVEHSDLNVEENEGKEIISEAQNKHKINIDVELLTGGIGINEGLNENVEICETDFEINEESDEYIDVGVEEVNIGVEATERDNKLEEESDVITVEEGSDYDAIDEEEDDDTIEEEYGKHSKIEEETKLDEMDITRSIKKLVGKVMKGRGNIAMRRKVTENPERTRSSFHETDEDKPGKMMGDGMQLTNIKKVEDISPTNLKNFIAMMLSVMEHLFPLINEGVSENYKMETDENRTEENVKEVVLRVSLSPGKFRYNETYCRSGDWVIEIEFLQEAAITSLASDRNGMPEEIKSHIISADENKTSIQVKTASLSCDNVPLKDYTPVLACNETILESLVNLKLLSSQKETEDEDINVEVFCEDSDDEDTREKIDQQKLPNSEELHKHLICEQSVKQKIDLESQTLDHTEVKPYKCLYCGKYFLQHSALVDHLALHNKQTKYHCAECGKEFSKELNLKRHKLTHTEKRTHKCDDCGAHFKFSRHLFHHKKIHRIQELYKCSICGENFKENRDLLIHETVHTNDQLLTCPVCRQSFNSKVSFENHFVTHKMEKPFKCLTCGVSFMLNASLIRHSTIHNGQSYKCTDCGKLVRSKSGLKRHIETHMPEKAFKCAVCDLQFRTKENLLRHSDIHTNNRPFECADCGRVKWNLKVHMANHIGQKENVWNCPECDESFESFLCLTSHRALHKVKEPHKCVKCGHFFKSIRALLDHQSRVHTSRSFHCSICDKSFKIKYHLNRHLLLHSK</sequence>
<feature type="region of interest" description="Disordered" evidence="12">
    <location>
        <begin position="645"/>
        <end position="668"/>
    </location>
</feature>
<feature type="domain" description="C2H2-type" evidence="13">
    <location>
        <begin position="1066"/>
        <end position="1093"/>
    </location>
</feature>
<feature type="domain" description="C2H2-type" evidence="13">
    <location>
        <begin position="1205"/>
        <end position="1229"/>
    </location>
</feature>
<feature type="region of interest" description="Disordered" evidence="12">
    <location>
        <begin position="332"/>
        <end position="442"/>
    </location>
</feature>
<dbReference type="FunFam" id="3.30.160.60:FF:000100">
    <property type="entry name" value="Zinc finger 45-like"/>
    <property type="match status" value="1"/>
</dbReference>
<dbReference type="GO" id="GO:0008270">
    <property type="term" value="F:zinc ion binding"/>
    <property type="evidence" value="ECO:0007669"/>
    <property type="project" value="UniProtKB-KW"/>
</dbReference>
<dbReference type="GO" id="GO:0000978">
    <property type="term" value="F:RNA polymerase II cis-regulatory region sequence-specific DNA binding"/>
    <property type="evidence" value="ECO:0007669"/>
    <property type="project" value="TreeGrafter"/>
</dbReference>
<name>A0A7R9F1F6_9NEOP</name>
<evidence type="ECO:0000256" key="6">
    <source>
        <dbReference type="ARBA" id="ARBA00022833"/>
    </source>
</evidence>
<feature type="domain" description="C2H2-type" evidence="13">
    <location>
        <begin position="1039"/>
        <end position="1066"/>
    </location>
</feature>
<dbReference type="SMART" id="SM00355">
    <property type="entry name" value="ZnF_C2H2"/>
    <property type="match status" value="15"/>
</dbReference>
<comment type="similarity">
    <text evidence="2">Belongs to the krueppel C2H2-type zinc-finger protein family.</text>
</comment>
<evidence type="ECO:0000256" key="11">
    <source>
        <dbReference type="PROSITE-ProRule" id="PRU00042"/>
    </source>
</evidence>
<feature type="compositionally biased region" description="Basic and acidic residues" evidence="12">
    <location>
        <begin position="389"/>
        <end position="399"/>
    </location>
</feature>
<feature type="compositionally biased region" description="Basic and acidic residues" evidence="12">
    <location>
        <begin position="229"/>
        <end position="240"/>
    </location>
</feature>
<evidence type="ECO:0000256" key="10">
    <source>
        <dbReference type="ARBA" id="ARBA00023242"/>
    </source>
</evidence>
<evidence type="ECO:0000256" key="2">
    <source>
        <dbReference type="ARBA" id="ARBA00006991"/>
    </source>
</evidence>
<feature type="domain" description="C2H2-type" evidence="13">
    <location>
        <begin position="1094"/>
        <end position="1121"/>
    </location>
</feature>
<feature type="domain" description="C2H2-type" evidence="13">
    <location>
        <begin position="1011"/>
        <end position="1038"/>
    </location>
</feature>
<evidence type="ECO:0000256" key="7">
    <source>
        <dbReference type="ARBA" id="ARBA00023015"/>
    </source>
</evidence>
<keyword evidence="9" id="KW-0804">Transcription</keyword>
<proteinExistence type="inferred from homology"/>
<feature type="region of interest" description="Disordered" evidence="12">
    <location>
        <begin position="105"/>
        <end position="137"/>
    </location>
</feature>
<keyword evidence="8" id="KW-0238">DNA-binding</keyword>
<feature type="domain" description="C2H2-type" evidence="13">
    <location>
        <begin position="983"/>
        <end position="1010"/>
    </location>
</feature>
<evidence type="ECO:0000313" key="14">
    <source>
        <dbReference type="EMBL" id="CAD7445263.1"/>
    </source>
</evidence>
<keyword evidence="7" id="KW-0805">Transcription regulation</keyword>
<keyword evidence="5 11" id="KW-0863">Zinc-finger</keyword>
<comment type="subcellular location">
    <subcellularLocation>
        <location evidence="1">Nucleus</location>
    </subcellularLocation>
</comment>
<evidence type="ECO:0000256" key="1">
    <source>
        <dbReference type="ARBA" id="ARBA00004123"/>
    </source>
</evidence>
<feature type="compositionally biased region" description="Basic and acidic residues" evidence="12">
    <location>
        <begin position="645"/>
        <end position="665"/>
    </location>
</feature>
<evidence type="ECO:0000259" key="13">
    <source>
        <dbReference type="PROSITE" id="PS50157"/>
    </source>
</evidence>
<protein>
    <recommendedName>
        <fullName evidence="13">C2H2-type domain-containing protein</fullName>
    </recommendedName>
</protein>
<dbReference type="PANTHER" id="PTHR24393">
    <property type="entry name" value="ZINC FINGER PROTEIN"/>
    <property type="match status" value="1"/>
</dbReference>
<keyword evidence="6" id="KW-0862">Zinc</keyword>
<dbReference type="Gene3D" id="3.30.160.60">
    <property type="entry name" value="Classic Zinc Finger"/>
    <property type="match status" value="9"/>
</dbReference>
<dbReference type="Pfam" id="PF00096">
    <property type="entry name" value="zf-C2H2"/>
    <property type="match status" value="6"/>
</dbReference>
<feature type="compositionally biased region" description="Basic and acidic residues" evidence="12">
    <location>
        <begin position="120"/>
        <end position="131"/>
    </location>
</feature>
<feature type="domain" description="C2H2-type" evidence="13">
    <location>
        <begin position="22"/>
        <end position="49"/>
    </location>
</feature>
<feature type="domain" description="C2H2-type" evidence="13">
    <location>
        <begin position="53"/>
        <end position="83"/>
    </location>
</feature>
<dbReference type="AlphaFoldDB" id="A0A7R9F1F6"/>
<dbReference type="InterPro" id="IPR013087">
    <property type="entry name" value="Znf_C2H2_type"/>
</dbReference>
<feature type="compositionally biased region" description="Acidic residues" evidence="12">
    <location>
        <begin position="350"/>
        <end position="382"/>
    </location>
</feature>
<evidence type="ECO:0000256" key="3">
    <source>
        <dbReference type="ARBA" id="ARBA00022723"/>
    </source>
</evidence>
<feature type="domain" description="C2H2-type" evidence="13">
    <location>
        <begin position="955"/>
        <end position="982"/>
    </location>
</feature>
<keyword evidence="4" id="KW-0677">Repeat</keyword>
<feature type="compositionally biased region" description="Acidic residues" evidence="12">
    <location>
        <begin position="418"/>
        <end position="441"/>
    </location>
</feature>
<evidence type="ECO:0000256" key="5">
    <source>
        <dbReference type="ARBA" id="ARBA00022771"/>
    </source>
</evidence>
<organism evidence="14">
    <name type="scientific">Timema bartmani</name>
    <dbReference type="NCBI Taxonomy" id="61472"/>
    <lineage>
        <taxon>Eukaryota</taxon>
        <taxon>Metazoa</taxon>
        <taxon>Ecdysozoa</taxon>
        <taxon>Arthropoda</taxon>
        <taxon>Hexapoda</taxon>
        <taxon>Insecta</taxon>
        <taxon>Pterygota</taxon>
        <taxon>Neoptera</taxon>
        <taxon>Polyneoptera</taxon>
        <taxon>Phasmatodea</taxon>
        <taxon>Timematodea</taxon>
        <taxon>Timematoidea</taxon>
        <taxon>Timematidae</taxon>
        <taxon>Timema</taxon>
    </lineage>
</organism>
<evidence type="ECO:0000256" key="12">
    <source>
        <dbReference type="SAM" id="MobiDB-lite"/>
    </source>
</evidence>
<dbReference type="PROSITE" id="PS50157">
    <property type="entry name" value="ZINC_FINGER_C2H2_2"/>
    <property type="match status" value="14"/>
</dbReference>
<feature type="domain" description="C2H2-type" evidence="13">
    <location>
        <begin position="899"/>
        <end position="926"/>
    </location>
</feature>
<dbReference type="PROSITE" id="PS00028">
    <property type="entry name" value="ZINC_FINGER_C2H2_1"/>
    <property type="match status" value="14"/>
</dbReference>
<evidence type="ECO:0000256" key="8">
    <source>
        <dbReference type="ARBA" id="ARBA00023125"/>
    </source>
</evidence>
<keyword evidence="10" id="KW-0539">Nucleus</keyword>
<gene>
    <name evidence="14" type="ORF">TBIB3V08_LOCUS7619</name>
</gene>
<reference evidence="14" key="1">
    <citation type="submission" date="2020-11" db="EMBL/GenBank/DDBJ databases">
        <authorList>
            <person name="Tran Van P."/>
        </authorList>
    </citation>
    <scope>NUCLEOTIDE SEQUENCE</scope>
</reference>
<dbReference type="GO" id="GO:0001228">
    <property type="term" value="F:DNA-binding transcription activator activity, RNA polymerase II-specific"/>
    <property type="evidence" value="ECO:0007669"/>
    <property type="project" value="TreeGrafter"/>
</dbReference>
<dbReference type="EMBL" id="OD567171">
    <property type="protein sequence ID" value="CAD7445263.1"/>
    <property type="molecule type" value="Genomic_DNA"/>
</dbReference>
<keyword evidence="3" id="KW-0479">Metal-binding</keyword>